<dbReference type="EMBL" id="QGNW01000622">
    <property type="protein sequence ID" value="RVW66831.1"/>
    <property type="molecule type" value="Genomic_DNA"/>
</dbReference>
<reference evidence="1 2" key="1">
    <citation type="journal article" date="2018" name="PLoS Genet.">
        <title>Population sequencing reveals clonal diversity and ancestral inbreeding in the grapevine cultivar Chardonnay.</title>
        <authorList>
            <person name="Roach M.J."/>
            <person name="Johnson D.L."/>
            <person name="Bohlmann J."/>
            <person name="van Vuuren H.J."/>
            <person name="Jones S.J."/>
            <person name="Pretorius I.S."/>
            <person name="Schmidt S.A."/>
            <person name="Borneman A.R."/>
        </authorList>
    </citation>
    <scope>NUCLEOTIDE SEQUENCE [LARGE SCALE GENOMIC DNA]</scope>
    <source>
        <strain evidence="2">cv. Chardonnay</strain>
        <tissue evidence="1">Leaf</tissue>
    </source>
</reference>
<proteinExistence type="predicted"/>
<evidence type="ECO:0000313" key="2">
    <source>
        <dbReference type="Proteomes" id="UP000288805"/>
    </source>
</evidence>
<dbReference type="AlphaFoldDB" id="A0A438G3R0"/>
<name>A0A438G3R0_VITVI</name>
<gene>
    <name evidence="1" type="ORF">CK203_065793</name>
</gene>
<accession>A0A438G3R0</accession>
<protein>
    <submittedName>
        <fullName evidence="1">Uncharacterized protein</fullName>
    </submittedName>
</protein>
<sequence>MDGVQNDLSQKIDNVQYAISRLTNLNTMQEKGKFLLNLIKIPRVSMKWRLKRENLQSQTTSEDEFLRDEWLGFTFLRVREAR</sequence>
<evidence type="ECO:0000313" key="1">
    <source>
        <dbReference type="EMBL" id="RVW66831.1"/>
    </source>
</evidence>
<organism evidence="1 2">
    <name type="scientific">Vitis vinifera</name>
    <name type="common">Grape</name>
    <dbReference type="NCBI Taxonomy" id="29760"/>
    <lineage>
        <taxon>Eukaryota</taxon>
        <taxon>Viridiplantae</taxon>
        <taxon>Streptophyta</taxon>
        <taxon>Embryophyta</taxon>
        <taxon>Tracheophyta</taxon>
        <taxon>Spermatophyta</taxon>
        <taxon>Magnoliopsida</taxon>
        <taxon>eudicotyledons</taxon>
        <taxon>Gunneridae</taxon>
        <taxon>Pentapetalae</taxon>
        <taxon>rosids</taxon>
        <taxon>Vitales</taxon>
        <taxon>Vitaceae</taxon>
        <taxon>Viteae</taxon>
        <taxon>Vitis</taxon>
    </lineage>
</organism>
<comment type="caution">
    <text evidence="1">The sequence shown here is derived from an EMBL/GenBank/DDBJ whole genome shotgun (WGS) entry which is preliminary data.</text>
</comment>
<dbReference type="Proteomes" id="UP000288805">
    <property type="component" value="Unassembled WGS sequence"/>
</dbReference>